<organism evidence="2 3">
    <name type="scientific">Zhenhengia yiwuensis</name>
    <dbReference type="NCBI Taxonomy" id="2763666"/>
    <lineage>
        <taxon>Bacteria</taxon>
        <taxon>Bacillati</taxon>
        <taxon>Bacillota</taxon>
        <taxon>Clostridia</taxon>
        <taxon>Lachnospirales</taxon>
        <taxon>Lachnospiraceae</taxon>
        <taxon>Zhenhengia</taxon>
    </lineage>
</organism>
<dbReference type="InterPro" id="IPR010502">
    <property type="entry name" value="Carb-bd_dom_fam9"/>
</dbReference>
<accession>A0A926EEU2</accession>
<dbReference type="EMBL" id="JACRSY010000013">
    <property type="protein sequence ID" value="MBC8579761.1"/>
    <property type="molecule type" value="Genomic_DNA"/>
</dbReference>
<comment type="caution">
    <text evidence="2">The sequence shown here is derived from an EMBL/GenBank/DDBJ whole genome shotgun (WGS) entry which is preliminary data.</text>
</comment>
<protein>
    <recommendedName>
        <fullName evidence="1">Carbohydrate-binding domain-containing protein</fullName>
    </recommendedName>
</protein>
<dbReference type="GO" id="GO:0016052">
    <property type="term" value="P:carbohydrate catabolic process"/>
    <property type="evidence" value="ECO:0007669"/>
    <property type="project" value="InterPro"/>
</dbReference>
<sequence length="200" mass="23440">MQYQVKTVTEKVDWAQIERIDIMNYPWGSDYMPHTSAWLYRVEGEGFYLKMRCEENEPKAVYKEANDPVYKDSCMEFFANFYPEDEKAGYMNFEMNSNGAILCEYGHPGDRFYLKDKGFDYPKPIVTKGEGYWEVELMIPDTLIQAVYGHDHMTTSGRIKGNFYKCGDETHTAHYGCWNPIENEYPAFHKPEFFGELILG</sequence>
<evidence type="ECO:0000259" key="1">
    <source>
        <dbReference type="Pfam" id="PF16011"/>
    </source>
</evidence>
<dbReference type="Proteomes" id="UP000655830">
    <property type="component" value="Unassembled WGS sequence"/>
</dbReference>
<evidence type="ECO:0000313" key="3">
    <source>
        <dbReference type="Proteomes" id="UP000655830"/>
    </source>
</evidence>
<dbReference type="Pfam" id="PF16011">
    <property type="entry name" value="CBM9_2"/>
    <property type="match status" value="1"/>
</dbReference>
<dbReference type="AlphaFoldDB" id="A0A926EEU2"/>
<dbReference type="CDD" id="cd09620">
    <property type="entry name" value="CBM9_like_3"/>
    <property type="match status" value="1"/>
</dbReference>
<evidence type="ECO:0000313" key="2">
    <source>
        <dbReference type="EMBL" id="MBC8579761.1"/>
    </source>
</evidence>
<keyword evidence="3" id="KW-1185">Reference proteome</keyword>
<gene>
    <name evidence="2" type="ORF">H8718_09490</name>
</gene>
<dbReference type="RefSeq" id="WP_249332711.1">
    <property type="nucleotide sequence ID" value="NZ_JACRSY010000013.1"/>
</dbReference>
<dbReference type="Gene3D" id="2.60.40.1190">
    <property type="match status" value="1"/>
</dbReference>
<proteinExistence type="predicted"/>
<dbReference type="GO" id="GO:0030246">
    <property type="term" value="F:carbohydrate binding"/>
    <property type="evidence" value="ECO:0007669"/>
    <property type="project" value="InterPro"/>
</dbReference>
<reference evidence="2" key="1">
    <citation type="submission" date="2020-08" db="EMBL/GenBank/DDBJ databases">
        <title>Genome public.</title>
        <authorList>
            <person name="Liu C."/>
            <person name="Sun Q."/>
        </authorList>
    </citation>
    <scope>NUCLEOTIDE SEQUENCE</scope>
    <source>
        <strain evidence="2">NSJ-12</strain>
    </source>
</reference>
<dbReference type="GO" id="GO:0004553">
    <property type="term" value="F:hydrolase activity, hydrolyzing O-glycosyl compounds"/>
    <property type="evidence" value="ECO:0007669"/>
    <property type="project" value="InterPro"/>
</dbReference>
<feature type="domain" description="Carbohydrate-binding" evidence="1">
    <location>
        <begin position="10"/>
        <end position="198"/>
    </location>
</feature>
<dbReference type="SUPFAM" id="SSF49344">
    <property type="entry name" value="CBD9-like"/>
    <property type="match status" value="1"/>
</dbReference>
<name>A0A926EEU2_9FIRM</name>